<dbReference type="HAMAP" id="MF_00048">
    <property type="entry name" value="UPF0102"/>
    <property type="match status" value="1"/>
</dbReference>
<organism evidence="3 4">
    <name type="scientific">Candidatus Fokinia crypta</name>
    <dbReference type="NCBI Taxonomy" id="1920990"/>
    <lineage>
        <taxon>Bacteria</taxon>
        <taxon>Pseudomonadati</taxon>
        <taxon>Pseudomonadota</taxon>
        <taxon>Alphaproteobacteria</taxon>
        <taxon>Rickettsiales</taxon>
        <taxon>Candidatus Midichloriaceae</taxon>
        <taxon>Candidatus Fokinia</taxon>
    </lineage>
</organism>
<dbReference type="PANTHER" id="PTHR34039">
    <property type="entry name" value="UPF0102 PROTEIN YRAN"/>
    <property type="match status" value="1"/>
</dbReference>
<protein>
    <recommendedName>
        <fullName evidence="2">UPF0102 protein Fokcrypt_00172</fullName>
    </recommendedName>
</protein>
<dbReference type="InterPro" id="IPR003509">
    <property type="entry name" value="UPF0102_YraN-like"/>
</dbReference>
<dbReference type="Proteomes" id="UP001325140">
    <property type="component" value="Chromosome"/>
</dbReference>
<name>A0ABZ0USJ3_9RICK</name>
<dbReference type="InterPro" id="IPR011335">
    <property type="entry name" value="Restrct_endonuc-II-like"/>
</dbReference>
<accession>A0ABZ0USJ3</accession>
<dbReference type="InterPro" id="IPR011856">
    <property type="entry name" value="tRNA_endonuc-like_dom_sf"/>
</dbReference>
<reference evidence="3" key="1">
    <citation type="submission" date="2022-10" db="EMBL/GenBank/DDBJ databases">
        <title>Host association and intracellularity evolved multiple times independently in the Rickettsiales.</title>
        <authorList>
            <person name="Castelli M."/>
            <person name="Nardi T."/>
            <person name="Gammuto L."/>
            <person name="Bellinzona G."/>
            <person name="Sabaneyeva E."/>
            <person name="Potekhin A."/>
            <person name="Serra V."/>
            <person name="Petroni G."/>
            <person name="Sassera D."/>
        </authorList>
    </citation>
    <scope>NUCLEOTIDE SEQUENCE [LARGE SCALE GENOMIC DNA]</scope>
    <source>
        <strain evidence="3">US_Bl 11III1</strain>
    </source>
</reference>
<dbReference type="SUPFAM" id="SSF52980">
    <property type="entry name" value="Restriction endonuclease-like"/>
    <property type="match status" value="1"/>
</dbReference>
<dbReference type="Pfam" id="PF02021">
    <property type="entry name" value="UPF0102"/>
    <property type="match status" value="1"/>
</dbReference>
<evidence type="ECO:0000313" key="4">
    <source>
        <dbReference type="Proteomes" id="UP001325140"/>
    </source>
</evidence>
<dbReference type="PANTHER" id="PTHR34039:SF1">
    <property type="entry name" value="UPF0102 PROTEIN YRAN"/>
    <property type="match status" value="1"/>
</dbReference>
<dbReference type="EMBL" id="CP110343">
    <property type="protein sequence ID" value="WPX97663.1"/>
    <property type="molecule type" value="Genomic_DNA"/>
</dbReference>
<evidence type="ECO:0000256" key="2">
    <source>
        <dbReference type="HAMAP-Rule" id="MF_00048"/>
    </source>
</evidence>
<keyword evidence="4" id="KW-1185">Reference proteome</keyword>
<dbReference type="Gene3D" id="3.40.1350.10">
    <property type="match status" value="1"/>
</dbReference>
<gene>
    <name evidence="3" type="ORF">Fokcrypt_00172</name>
</gene>
<evidence type="ECO:0000256" key="1">
    <source>
        <dbReference type="ARBA" id="ARBA00006738"/>
    </source>
</evidence>
<evidence type="ECO:0000313" key="3">
    <source>
        <dbReference type="EMBL" id="WPX97663.1"/>
    </source>
</evidence>
<dbReference type="RefSeq" id="WP_323722319.1">
    <property type="nucleotide sequence ID" value="NZ_CP110343.1"/>
</dbReference>
<sequence length="136" mass="16097">MRFQRILSNKYGRFGEELVSEVLSKRNHTKVASRYKTPYGEIDIITICNDSLIFSEVKARSVYKEEFSGQEFIVMSNVSFDAFEKIFSRKQMQRMIDAASFFNAQNQQFSSYNQRFDLYLVKGKRIIEHFENISMQ</sequence>
<comment type="similarity">
    <text evidence="1 2">Belongs to the UPF0102 family.</text>
</comment>
<proteinExistence type="inferred from homology"/>